<feature type="domain" description="Tyr recombinase" evidence="5">
    <location>
        <begin position="35"/>
        <end position="218"/>
    </location>
</feature>
<proteinExistence type="inferred from homology"/>
<dbReference type="AlphaFoldDB" id="A0A660L5W0"/>
<gene>
    <name evidence="6" type="ORF">C8N24_6253</name>
</gene>
<dbReference type="GO" id="GO:0003677">
    <property type="term" value="F:DNA binding"/>
    <property type="evidence" value="ECO:0007669"/>
    <property type="project" value="UniProtKB-KW"/>
</dbReference>
<dbReference type="Gene3D" id="1.10.443.10">
    <property type="entry name" value="Intergrase catalytic core"/>
    <property type="match status" value="1"/>
</dbReference>
<reference evidence="6 7" key="1">
    <citation type="submission" date="2018-10" db="EMBL/GenBank/DDBJ databases">
        <title>Genomic Encyclopedia of Archaeal and Bacterial Type Strains, Phase II (KMG-II): from individual species to whole genera.</title>
        <authorList>
            <person name="Goeker M."/>
        </authorList>
    </citation>
    <scope>NUCLEOTIDE SEQUENCE [LARGE SCALE GENOMIC DNA]</scope>
    <source>
        <strain evidence="6 7">DSM 14954</strain>
    </source>
</reference>
<dbReference type="InterPro" id="IPR002104">
    <property type="entry name" value="Integrase_catalytic"/>
</dbReference>
<dbReference type="Pfam" id="PF00589">
    <property type="entry name" value="Phage_integrase"/>
    <property type="match status" value="1"/>
</dbReference>
<name>A0A660L5W0_9ACTN</name>
<dbReference type="GO" id="GO:0015074">
    <property type="term" value="P:DNA integration"/>
    <property type="evidence" value="ECO:0007669"/>
    <property type="project" value="InterPro"/>
</dbReference>
<protein>
    <submittedName>
        <fullName evidence="6">Phage integrase family protein</fullName>
    </submittedName>
</protein>
<dbReference type="Proteomes" id="UP000278962">
    <property type="component" value="Unassembled WGS sequence"/>
</dbReference>
<sequence>MSVSTSSKLPSGGRSPAAARGYRAGRSSRTRGRRYPPDPPRVEEIIAVMRCCGDGLYGLRARGLIAVLWRSGLRVQEALDLTELDLDRRRGSLLVRRGKGGRRREVGMDDWGFAQLEPWLRAREQMPVGPLFCVVNGRSCGRPWRASAARVTLHRQAARAGVWRRFVPHQLRHAHALELLREGVPLNVIQRQLGHRNRGVTSIYLQGIDLDEIIETVHACRPPMISASAGLLLPPPR</sequence>
<comment type="caution">
    <text evidence="6">The sequence shown here is derived from an EMBL/GenBank/DDBJ whole genome shotgun (WGS) entry which is preliminary data.</text>
</comment>
<dbReference type="SUPFAM" id="SSF56349">
    <property type="entry name" value="DNA breaking-rejoining enzymes"/>
    <property type="match status" value="1"/>
</dbReference>
<dbReference type="CDD" id="cd00397">
    <property type="entry name" value="DNA_BRE_C"/>
    <property type="match status" value="1"/>
</dbReference>
<feature type="compositionally biased region" description="Low complexity" evidence="4">
    <location>
        <begin position="10"/>
        <end position="25"/>
    </location>
</feature>
<evidence type="ECO:0000256" key="1">
    <source>
        <dbReference type="ARBA" id="ARBA00008857"/>
    </source>
</evidence>
<evidence type="ECO:0000313" key="7">
    <source>
        <dbReference type="Proteomes" id="UP000278962"/>
    </source>
</evidence>
<feature type="region of interest" description="Disordered" evidence="4">
    <location>
        <begin position="1"/>
        <end position="39"/>
    </location>
</feature>
<evidence type="ECO:0000259" key="5">
    <source>
        <dbReference type="PROSITE" id="PS51898"/>
    </source>
</evidence>
<organism evidence="6 7">
    <name type="scientific">Solirubrobacter pauli</name>
    <dbReference type="NCBI Taxonomy" id="166793"/>
    <lineage>
        <taxon>Bacteria</taxon>
        <taxon>Bacillati</taxon>
        <taxon>Actinomycetota</taxon>
        <taxon>Thermoleophilia</taxon>
        <taxon>Solirubrobacterales</taxon>
        <taxon>Solirubrobacteraceae</taxon>
        <taxon>Solirubrobacter</taxon>
    </lineage>
</organism>
<evidence type="ECO:0000256" key="2">
    <source>
        <dbReference type="ARBA" id="ARBA00023125"/>
    </source>
</evidence>
<evidence type="ECO:0000256" key="3">
    <source>
        <dbReference type="ARBA" id="ARBA00023172"/>
    </source>
</evidence>
<comment type="similarity">
    <text evidence="1">Belongs to the 'phage' integrase family.</text>
</comment>
<accession>A0A660L5W0</accession>
<dbReference type="GO" id="GO:0006310">
    <property type="term" value="P:DNA recombination"/>
    <property type="evidence" value="ECO:0007669"/>
    <property type="project" value="UniProtKB-KW"/>
</dbReference>
<dbReference type="OrthoDB" id="9803188at2"/>
<dbReference type="InterPro" id="IPR011010">
    <property type="entry name" value="DNA_brk_join_enz"/>
</dbReference>
<dbReference type="EMBL" id="RBIL01000002">
    <property type="protein sequence ID" value="RKQ88212.1"/>
    <property type="molecule type" value="Genomic_DNA"/>
</dbReference>
<keyword evidence="7" id="KW-1185">Reference proteome</keyword>
<dbReference type="PROSITE" id="PS51898">
    <property type="entry name" value="TYR_RECOMBINASE"/>
    <property type="match status" value="1"/>
</dbReference>
<evidence type="ECO:0000313" key="6">
    <source>
        <dbReference type="EMBL" id="RKQ88212.1"/>
    </source>
</evidence>
<evidence type="ECO:0000256" key="4">
    <source>
        <dbReference type="SAM" id="MobiDB-lite"/>
    </source>
</evidence>
<dbReference type="PANTHER" id="PTHR30349:SF41">
    <property type="entry name" value="INTEGRASE_RECOMBINASE PROTEIN MJ0367-RELATED"/>
    <property type="match status" value="1"/>
</dbReference>
<dbReference type="InterPro" id="IPR050090">
    <property type="entry name" value="Tyrosine_recombinase_XerCD"/>
</dbReference>
<keyword evidence="3" id="KW-0233">DNA recombination</keyword>
<dbReference type="InterPro" id="IPR013762">
    <property type="entry name" value="Integrase-like_cat_sf"/>
</dbReference>
<dbReference type="PANTHER" id="PTHR30349">
    <property type="entry name" value="PHAGE INTEGRASE-RELATED"/>
    <property type="match status" value="1"/>
</dbReference>
<keyword evidence="2" id="KW-0238">DNA-binding</keyword>